<protein>
    <submittedName>
        <fullName evidence="2">Uncharacterized protein</fullName>
    </submittedName>
</protein>
<dbReference type="Proteomes" id="UP000314294">
    <property type="component" value="Unassembled WGS sequence"/>
</dbReference>
<feature type="compositionally biased region" description="Basic and acidic residues" evidence="1">
    <location>
        <begin position="1"/>
        <end position="10"/>
    </location>
</feature>
<reference evidence="2 3" key="1">
    <citation type="submission" date="2019-03" db="EMBL/GenBank/DDBJ databases">
        <title>First draft genome of Liparis tanakae, snailfish: a comprehensive survey of snailfish specific genes.</title>
        <authorList>
            <person name="Kim W."/>
            <person name="Song I."/>
            <person name="Jeong J.-H."/>
            <person name="Kim D."/>
            <person name="Kim S."/>
            <person name="Ryu S."/>
            <person name="Song J.Y."/>
            <person name="Lee S.K."/>
        </authorList>
    </citation>
    <scope>NUCLEOTIDE SEQUENCE [LARGE SCALE GENOMIC DNA]</scope>
    <source>
        <tissue evidence="2">Muscle</tissue>
    </source>
</reference>
<dbReference type="EMBL" id="SRLO01008665">
    <property type="protein sequence ID" value="TNN27233.1"/>
    <property type="molecule type" value="Genomic_DNA"/>
</dbReference>
<evidence type="ECO:0000313" key="3">
    <source>
        <dbReference type="Proteomes" id="UP000314294"/>
    </source>
</evidence>
<accession>A0A4Z2EES5</accession>
<evidence type="ECO:0000256" key="1">
    <source>
        <dbReference type="SAM" id="MobiDB-lite"/>
    </source>
</evidence>
<name>A0A4Z2EES5_9TELE</name>
<keyword evidence="3" id="KW-1185">Reference proteome</keyword>
<sequence>MSQEEERERGAAGWDGRVPGNRRPGRVARSDLKPSFHWISSSSTDDFKPRFLFTDNRIESMFYVYRRLIRPAPAQRPGAGLMERM</sequence>
<evidence type="ECO:0000313" key="2">
    <source>
        <dbReference type="EMBL" id="TNN27233.1"/>
    </source>
</evidence>
<feature type="region of interest" description="Disordered" evidence="1">
    <location>
        <begin position="1"/>
        <end position="29"/>
    </location>
</feature>
<gene>
    <name evidence="2" type="ORF">EYF80_062626</name>
</gene>
<proteinExistence type="predicted"/>
<dbReference type="AlphaFoldDB" id="A0A4Z2EES5"/>
<organism evidence="2 3">
    <name type="scientific">Liparis tanakae</name>
    <name type="common">Tanaka's snailfish</name>
    <dbReference type="NCBI Taxonomy" id="230148"/>
    <lineage>
        <taxon>Eukaryota</taxon>
        <taxon>Metazoa</taxon>
        <taxon>Chordata</taxon>
        <taxon>Craniata</taxon>
        <taxon>Vertebrata</taxon>
        <taxon>Euteleostomi</taxon>
        <taxon>Actinopterygii</taxon>
        <taxon>Neopterygii</taxon>
        <taxon>Teleostei</taxon>
        <taxon>Neoteleostei</taxon>
        <taxon>Acanthomorphata</taxon>
        <taxon>Eupercaria</taxon>
        <taxon>Perciformes</taxon>
        <taxon>Cottioidei</taxon>
        <taxon>Cottales</taxon>
        <taxon>Liparidae</taxon>
        <taxon>Liparis</taxon>
    </lineage>
</organism>
<comment type="caution">
    <text evidence="2">The sequence shown here is derived from an EMBL/GenBank/DDBJ whole genome shotgun (WGS) entry which is preliminary data.</text>
</comment>